<dbReference type="OrthoDB" id="8606178at2"/>
<keyword evidence="2" id="KW-1185">Reference proteome</keyword>
<evidence type="ECO:0008006" key="3">
    <source>
        <dbReference type="Google" id="ProtNLM"/>
    </source>
</evidence>
<gene>
    <name evidence="1" type="ORF">A7Q00_11235</name>
</gene>
<dbReference type="RefSeq" id="WP_064090619.1">
    <property type="nucleotide sequence ID" value="NZ_LXSQ01000028.1"/>
</dbReference>
<dbReference type="STRING" id="1795832.A7Q00_11235"/>
<dbReference type="AlphaFoldDB" id="A0A1B6VVH9"/>
<accession>A0A1B6VVH9</accession>
<dbReference type="EMBL" id="LXSQ01000028">
    <property type="protein sequence ID" value="OAM37492.1"/>
    <property type="molecule type" value="Genomic_DNA"/>
</dbReference>
<sequence length="103" mass="11398">MAQNEAQKLQEDLGMNITITLNVPVVLADGRQLDSLTLRRAKVADLRAVSRLEGDAAQEIALAARLAGLVPEDMDALDLSDYKQIQDWFRYCQEKPASAIRAD</sequence>
<organism evidence="1 2">
    <name type="scientific">Eikenella halliae</name>
    <dbReference type="NCBI Taxonomy" id="1795832"/>
    <lineage>
        <taxon>Bacteria</taxon>
        <taxon>Pseudomonadati</taxon>
        <taxon>Pseudomonadota</taxon>
        <taxon>Betaproteobacteria</taxon>
        <taxon>Neisseriales</taxon>
        <taxon>Neisseriaceae</taxon>
        <taxon>Eikenella</taxon>
    </lineage>
</organism>
<dbReference type="Pfam" id="PF10109">
    <property type="entry name" value="Phage_TAC_7"/>
    <property type="match status" value="1"/>
</dbReference>
<reference evidence="2" key="1">
    <citation type="submission" date="2016-05" db="EMBL/GenBank/DDBJ databases">
        <title>Draft genome of Corynebacterium afermentans subsp. afermentans LCDC 88199T.</title>
        <authorList>
            <person name="Bernier A.-M."/>
            <person name="Bernard K."/>
        </authorList>
    </citation>
    <scope>NUCLEOTIDE SEQUENCE [LARGE SCALE GENOMIC DNA]</scope>
    <source>
        <strain evidence="2">NML130454</strain>
    </source>
</reference>
<comment type="caution">
    <text evidence="1">The sequence shown here is derived from an EMBL/GenBank/DDBJ whole genome shotgun (WGS) entry which is preliminary data.</text>
</comment>
<dbReference type="InterPro" id="IPR019289">
    <property type="entry name" value="Phage_tail_E/E"/>
</dbReference>
<evidence type="ECO:0000313" key="2">
    <source>
        <dbReference type="Proteomes" id="UP000077726"/>
    </source>
</evidence>
<dbReference type="Proteomes" id="UP000077726">
    <property type="component" value="Unassembled WGS sequence"/>
</dbReference>
<proteinExistence type="predicted"/>
<protein>
    <recommendedName>
        <fullName evidence="3">Phage tail protein</fullName>
    </recommendedName>
</protein>
<name>A0A1B6VVH9_9NEIS</name>
<evidence type="ECO:0000313" key="1">
    <source>
        <dbReference type="EMBL" id="OAM37492.1"/>
    </source>
</evidence>